<protein>
    <recommendedName>
        <fullName evidence="6">THD domain-containing protein</fullName>
    </recommendedName>
</protein>
<proteinExistence type="inferred from homology"/>
<gene>
    <name evidence="7" type="ORF">UPYG_G00186590</name>
</gene>
<dbReference type="CDD" id="cd00184">
    <property type="entry name" value="TNF"/>
    <property type="match status" value="1"/>
</dbReference>
<sequence>MANSIDYSRLIMTEEVGCEMIPVYNDKLLSSLHYRVRRRENARRQYLTKFAAFVSLLLSCTALLLNAFHHRAANNQEIPGGTDHIGSSQLQYVRYNPCAHLTAPSTFNNYESNYLKWEDQLGLAQLREFTYQDGDLIVPRDGMYKVYLQITFRMPGDFNCREDVFVISQTVKLFAMSYQKDTNLLTASDTVYCKTQTETHYWETSPYISGVFKLEAGDKLRVWKDNMYQEMMLLEEDKTFFGAHLI</sequence>
<comment type="subcellular location">
    <subcellularLocation>
        <location evidence="1">Membrane</location>
    </subcellularLocation>
</comment>
<evidence type="ECO:0000256" key="4">
    <source>
        <dbReference type="ARBA" id="ARBA00023136"/>
    </source>
</evidence>
<dbReference type="Pfam" id="PF00229">
    <property type="entry name" value="TNF"/>
    <property type="match status" value="1"/>
</dbReference>
<dbReference type="Proteomes" id="UP001557470">
    <property type="component" value="Unassembled WGS sequence"/>
</dbReference>
<dbReference type="InterPro" id="IPR008983">
    <property type="entry name" value="Tumour_necrosis_fac-like_dom"/>
</dbReference>
<dbReference type="Gene3D" id="2.60.120.40">
    <property type="match status" value="1"/>
</dbReference>
<dbReference type="PANTHER" id="PTHR11471">
    <property type="entry name" value="TUMOR NECROSIS FACTOR FAMILY MEMBER"/>
    <property type="match status" value="1"/>
</dbReference>
<keyword evidence="5" id="KW-0812">Transmembrane</keyword>
<dbReference type="SUPFAM" id="SSF49842">
    <property type="entry name" value="TNF-like"/>
    <property type="match status" value="1"/>
</dbReference>
<evidence type="ECO:0000256" key="1">
    <source>
        <dbReference type="ARBA" id="ARBA00004370"/>
    </source>
</evidence>
<evidence type="ECO:0000313" key="7">
    <source>
        <dbReference type="EMBL" id="KAL0979562.1"/>
    </source>
</evidence>
<evidence type="ECO:0000256" key="3">
    <source>
        <dbReference type="ARBA" id="ARBA00022514"/>
    </source>
</evidence>
<keyword evidence="8" id="KW-1185">Reference proteome</keyword>
<evidence type="ECO:0000313" key="8">
    <source>
        <dbReference type="Proteomes" id="UP001557470"/>
    </source>
</evidence>
<feature type="domain" description="THD" evidence="6">
    <location>
        <begin position="97"/>
        <end position="246"/>
    </location>
</feature>
<evidence type="ECO:0000256" key="5">
    <source>
        <dbReference type="SAM" id="Phobius"/>
    </source>
</evidence>
<feature type="transmembrane region" description="Helical" evidence="5">
    <location>
        <begin position="46"/>
        <end position="68"/>
    </location>
</feature>
<keyword evidence="4 5" id="KW-0472">Membrane</keyword>
<dbReference type="InterPro" id="IPR006053">
    <property type="entry name" value="TNF"/>
</dbReference>
<dbReference type="GO" id="GO:0005615">
    <property type="term" value="C:extracellular space"/>
    <property type="evidence" value="ECO:0007669"/>
    <property type="project" value="UniProtKB-KW"/>
</dbReference>
<keyword evidence="5" id="KW-1133">Transmembrane helix</keyword>
<evidence type="ECO:0000256" key="2">
    <source>
        <dbReference type="ARBA" id="ARBA00008670"/>
    </source>
</evidence>
<reference evidence="7 8" key="1">
    <citation type="submission" date="2024-06" db="EMBL/GenBank/DDBJ databases">
        <authorList>
            <person name="Pan Q."/>
            <person name="Wen M."/>
            <person name="Jouanno E."/>
            <person name="Zahm M."/>
            <person name="Klopp C."/>
            <person name="Cabau C."/>
            <person name="Louis A."/>
            <person name="Berthelot C."/>
            <person name="Parey E."/>
            <person name="Roest Crollius H."/>
            <person name="Montfort J."/>
            <person name="Robinson-Rechavi M."/>
            <person name="Bouchez O."/>
            <person name="Lampietro C."/>
            <person name="Lopez Roques C."/>
            <person name="Donnadieu C."/>
            <person name="Postlethwait J."/>
            <person name="Bobe J."/>
            <person name="Verreycken H."/>
            <person name="Guiguen Y."/>
        </authorList>
    </citation>
    <scope>NUCLEOTIDE SEQUENCE [LARGE SCALE GENOMIC DNA]</scope>
    <source>
        <strain evidence="7">Up_M1</strain>
        <tissue evidence="7">Testis</tissue>
    </source>
</reference>
<dbReference type="PANTHER" id="PTHR11471:SF24">
    <property type="entry name" value="TUMOR NECROSIS FACTOR LIGAND SUPERFAMILY MEMBER 15"/>
    <property type="match status" value="1"/>
</dbReference>
<name>A0ABD0XCT1_UMBPY</name>
<dbReference type="GO" id="GO:0016020">
    <property type="term" value="C:membrane"/>
    <property type="evidence" value="ECO:0007669"/>
    <property type="project" value="UniProtKB-SubCell"/>
</dbReference>
<comment type="similarity">
    <text evidence="2">Belongs to the tumor necrosis factor family.</text>
</comment>
<dbReference type="InterPro" id="IPR006052">
    <property type="entry name" value="TNF_dom"/>
</dbReference>
<dbReference type="SMART" id="SM00207">
    <property type="entry name" value="TNF"/>
    <property type="match status" value="1"/>
</dbReference>
<dbReference type="PROSITE" id="PS50049">
    <property type="entry name" value="THD_2"/>
    <property type="match status" value="1"/>
</dbReference>
<keyword evidence="3" id="KW-0202">Cytokine</keyword>
<accession>A0ABD0XCT1</accession>
<dbReference type="EMBL" id="JAGEUA010000005">
    <property type="protein sequence ID" value="KAL0979562.1"/>
    <property type="molecule type" value="Genomic_DNA"/>
</dbReference>
<dbReference type="PRINTS" id="PR01234">
    <property type="entry name" value="TNECROSISFCT"/>
</dbReference>
<evidence type="ECO:0000259" key="6">
    <source>
        <dbReference type="PROSITE" id="PS50049"/>
    </source>
</evidence>
<dbReference type="AlphaFoldDB" id="A0ABD0XCT1"/>
<organism evidence="7 8">
    <name type="scientific">Umbra pygmaea</name>
    <name type="common">Eastern mudminnow</name>
    <dbReference type="NCBI Taxonomy" id="75934"/>
    <lineage>
        <taxon>Eukaryota</taxon>
        <taxon>Metazoa</taxon>
        <taxon>Chordata</taxon>
        <taxon>Craniata</taxon>
        <taxon>Vertebrata</taxon>
        <taxon>Euteleostomi</taxon>
        <taxon>Actinopterygii</taxon>
        <taxon>Neopterygii</taxon>
        <taxon>Teleostei</taxon>
        <taxon>Protacanthopterygii</taxon>
        <taxon>Esociformes</taxon>
        <taxon>Umbridae</taxon>
        <taxon>Umbra</taxon>
    </lineage>
</organism>
<dbReference type="GO" id="GO:0005125">
    <property type="term" value="F:cytokine activity"/>
    <property type="evidence" value="ECO:0007669"/>
    <property type="project" value="UniProtKB-KW"/>
</dbReference>
<comment type="caution">
    <text evidence="7">The sequence shown here is derived from an EMBL/GenBank/DDBJ whole genome shotgun (WGS) entry which is preliminary data.</text>
</comment>